<dbReference type="Pfam" id="PF07944">
    <property type="entry name" value="Beta-AFase-like_GH127_cat"/>
    <property type="match status" value="1"/>
</dbReference>
<dbReference type="InterPro" id="IPR008928">
    <property type="entry name" value="6-hairpin_glycosidase_sf"/>
</dbReference>
<organism evidence="5 6">
    <name type="scientific">Anditalea andensis</name>
    <dbReference type="NCBI Taxonomy" id="1048983"/>
    <lineage>
        <taxon>Bacteria</taxon>
        <taxon>Pseudomonadati</taxon>
        <taxon>Bacteroidota</taxon>
        <taxon>Cytophagia</taxon>
        <taxon>Cytophagales</taxon>
        <taxon>Cytophagaceae</taxon>
        <taxon>Anditalea</taxon>
    </lineage>
</organism>
<dbReference type="Proteomes" id="UP000027821">
    <property type="component" value="Unassembled WGS sequence"/>
</dbReference>
<dbReference type="EMBL" id="JMIH01000015">
    <property type="protein sequence ID" value="KEO74435.1"/>
    <property type="molecule type" value="Genomic_DNA"/>
</dbReference>
<feature type="domain" description="Non-reducing end beta-L-arabinofuranosidase-like GH127 middle" evidence="4">
    <location>
        <begin position="425"/>
        <end position="520"/>
    </location>
</feature>
<dbReference type="InterPro" id="IPR049046">
    <property type="entry name" value="Beta-AFase-like_GH127_middle"/>
</dbReference>
<dbReference type="OrthoDB" id="9757939at2"/>
<dbReference type="InterPro" id="IPR012878">
    <property type="entry name" value="Beta-AFase-like_GH127_cat"/>
</dbReference>
<feature type="domain" description="DUF4986" evidence="2">
    <location>
        <begin position="551"/>
        <end position="628"/>
    </location>
</feature>
<dbReference type="GO" id="GO:0005975">
    <property type="term" value="P:carbohydrate metabolic process"/>
    <property type="evidence" value="ECO:0007669"/>
    <property type="project" value="InterPro"/>
</dbReference>
<dbReference type="Pfam" id="PF20620">
    <property type="entry name" value="DUF6805"/>
    <property type="match status" value="1"/>
</dbReference>
<sequence length="789" mass="91116">MKKIQGLIVIMSIVSCSSIAYGQGHSKAKLFNLEDVRLLESDFLKAQQTDIHYMLEMDMDRLLAPYMLEAGLPWNAERYTNWENTGLDGHIAGHYLSALSMMYASTGRMDLKERLDYMVSNLSIAQEAHGDGYLAGIPNGKKIWEEIKIGKINAETFSLNNHWVPLYNIHKIFAGLADAHLDGGSVEAKVVLDKLGKWFLDIFSDLSEEQVQQILVSEHGGFNEIFAIMYEIFEDDGYLEAAKKMSHHEILNPLLDKEDKLTGYHANTQIPKVIGYQKIGLIEDKEEWKSASAFFWDRVVNHRSVSIGGNSVREHFHPKQDFSEMLSSNQGPETCNTYNMLKLTELLFQDDPAARYADYYERALYNHILSSQHPDGGFVYFTPMRPKHYRVYSKPHEGFWCCVGSGLENHSKYGKFIYAYEGENLYVNLYVPSVLSWKDKGIEITQTTKFPFDDKITLTINTHKEQQLSLKIRKPIWVTSSDNISLKVNDEIIGLNIQEDYITMDRKWKDGDKITVNLPMEIHKEYLPDDSKWVSILYGPIVLAAADRNEEVLDGIWADDSRMGHIAHGEMKPLNTSDMYLADRTQKINQEREILTFDFTDQITSIKNENILLEPFYKIHEARYQIYFPVIDHEEEITSRRVMLSEKDEVFMKLASRTVDEIALGEQQPESDHFYRSGRTRSGNIDGFFWRSPIDWMSYQLRNMDKKAQELQLTFIPQDASTKVDIFINDTLLVEEEISKRSDKAPFTNNYILSEDMMNSEILEIRFKTKEGHQAPNIHHIRLLNGSKK</sequence>
<dbReference type="RefSeq" id="WP_035072408.1">
    <property type="nucleotide sequence ID" value="NZ_JMIH01000015.1"/>
</dbReference>
<evidence type="ECO:0000313" key="5">
    <source>
        <dbReference type="EMBL" id="KEO74435.1"/>
    </source>
</evidence>
<feature type="domain" description="Glycoside hydrolase GH146 substrate-binding" evidence="3">
    <location>
        <begin position="653"/>
        <end position="784"/>
    </location>
</feature>
<dbReference type="Pfam" id="PF16375">
    <property type="entry name" value="DUF4986"/>
    <property type="match status" value="1"/>
</dbReference>
<protein>
    <submittedName>
        <fullName evidence="5">Acetyl-CoA carboxylase</fullName>
    </submittedName>
</protein>
<evidence type="ECO:0000259" key="4">
    <source>
        <dbReference type="Pfam" id="PF20736"/>
    </source>
</evidence>
<reference evidence="5 6" key="1">
    <citation type="submission" date="2014-04" db="EMBL/GenBank/DDBJ databases">
        <title>Characterization and application of a salt tolerant electro-active bacterium.</title>
        <authorList>
            <person name="Yang L."/>
            <person name="Wei S."/>
            <person name="Tay Q.X.M."/>
        </authorList>
    </citation>
    <scope>NUCLEOTIDE SEQUENCE [LARGE SCALE GENOMIC DNA]</scope>
    <source>
        <strain evidence="5 6">LY1</strain>
    </source>
</reference>
<dbReference type="eggNOG" id="COG3533">
    <property type="taxonomic scope" value="Bacteria"/>
</dbReference>
<dbReference type="Pfam" id="PF20736">
    <property type="entry name" value="Glyco_hydro127M"/>
    <property type="match status" value="1"/>
</dbReference>
<evidence type="ECO:0000313" key="6">
    <source>
        <dbReference type="Proteomes" id="UP000027821"/>
    </source>
</evidence>
<dbReference type="PANTHER" id="PTHR31151">
    <property type="entry name" value="PROLINE-TRNA LIGASE (DUF1680)"/>
    <property type="match status" value="1"/>
</dbReference>
<dbReference type="STRING" id="1048983.EL17_06775"/>
<dbReference type="AlphaFoldDB" id="A0A074L1R1"/>
<evidence type="ECO:0000259" key="1">
    <source>
        <dbReference type="Pfam" id="PF07944"/>
    </source>
</evidence>
<name>A0A074L1R1_9BACT</name>
<accession>A0A074L1R1</accession>
<feature type="domain" description="Non-reducing end beta-L-arabinofuranosidase-like GH127 catalytic" evidence="1">
    <location>
        <begin position="35"/>
        <end position="414"/>
    </location>
</feature>
<proteinExistence type="predicted"/>
<evidence type="ECO:0000259" key="2">
    <source>
        <dbReference type="Pfam" id="PF16375"/>
    </source>
</evidence>
<keyword evidence="6" id="KW-1185">Reference proteome</keyword>
<gene>
    <name evidence="5" type="ORF">EL17_06775</name>
</gene>
<dbReference type="InterPro" id="IPR046544">
    <property type="entry name" value="GH146_SB_dom"/>
</dbReference>
<dbReference type="InterPro" id="IPR032275">
    <property type="entry name" value="DUF4986"/>
</dbReference>
<dbReference type="PANTHER" id="PTHR31151:SF0">
    <property type="entry name" value="PROLINE-TRNA LIGASE (DUF1680)"/>
    <property type="match status" value="1"/>
</dbReference>
<dbReference type="PROSITE" id="PS51257">
    <property type="entry name" value="PROKAR_LIPOPROTEIN"/>
    <property type="match status" value="1"/>
</dbReference>
<comment type="caution">
    <text evidence="5">The sequence shown here is derived from an EMBL/GenBank/DDBJ whole genome shotgun (WGS) entry which is preliminary data.</text>
</comment>
<dbReference type="SUPFAM" id="SSF48208">
    <property type="entry name" value="Six-hairpin glycosidases"/>
    <property type="match status" value="1"/>
</dbReference>
<evidence type="ECO:0000259" key="3">
    <source>
        <dbReference type="Pfam" id="PF20620"/>
    </source>
</evidence>